<dbReference type="EMBL" id="JARBHB010000011">
    <property type="protein sequence ID" value="KAJ8872343.1"/>
    <property type="molecule type" value="Genomic_DNA"/>
</dbReference>
<evidence type="ECO:0000313" key="2">
    <source>
        <dbReference type="EMBL" id="KAJ8872343.1"/>
    </source>
</evidence>
<gene>
    <name evidence="2" type="ORF">PR048_025947</name>
</gene>
<organism evidence="2 3">
    <name type="scientific">Dryococelus australis</name>
    <dbReference type="NCBI Taxonomy" id="614101"/>
    <lineage>
        <taxon>Eukaryota</taxon>
        <taxon>Metazoa</taxon>
        <taxon>Ecdysozoa</taxon>
        <taxon>Arthropoda</taxon>
        <taxon>Hexapoda</taxon>
        <taxon>Insecta</taxon>
        <taxon>Pterygota</taxon>
        <taxon>Neoptera</taxon>
        <taxon>Polyneoptera</taxon>
        <taxon>Phasmatodea</taxon>
        <taxon>Verophasmatodea</taxon>
        <taxon>Anareolatae</taxon>
        <taxon>Phasmatidae</taxon>
        <taxon>Eurycanthinae</taxon>
        <taxon>Dryococelus</taxon>
    </lineage>
</organism>
<accession>A0ABQ9GJY8</accession>
<comment type="caution">
    <text evidence="2">The sequence shown here is derived from an EMBL/GenBank/DDBJ whole genome shotgun (WGS) entry which is preliminary data.</text>
</comment>
<proteinExistence type="predicted"/>
<dbReference type="Pfam" id="PF03184">
    <property type="entry name" value="DDE_1"/>
    <property type="match status" value="1"/>
</dbReference>
<dbReference type="Proteomes" id="UP001159363">
    <property type="component" value="Chromosome 10"/>
</dbReference>
<reference evidence="2 3" key="1">
    <citation type="submission" date="2023-02" db="EMBL/GenBank/DDBJ databases">
        <title>LHISI_Scaffold_Assembly.</title>
        <authorList>
            <person name="Stuart O.P."/>
            <person name="Cleave R."/>
            <person name="Magrath M.J.L."/>
            <person name="Mikheyev A.S."/>
        </authorList>
    </citation>
    <scope>NUCLEOTIDE SEQUENCE [LARGE SCALE GENOMIC DNA]</scope>
    <source>
        <strain evidence="2">Daus_M_001</strain>
        <tissue evidence="2">Leg muscle</tissue>
    </source>
</reference>
<keyword evidence="3" id="KW-1185">Reference proteome</keyword>
<dbReference type="InterPro" id="IPR004875">
    <property type="entry name" value="DDE_SF_endonuclease_dom"/>
</dbReference>
<evidence type="ECO:0000313" key="3">
    <source>
        <dbReference type="Proteomes" id="UP001159363"/>
    </source>
</evidence>
<feature type="domain" description="DDE-1" evidence="1">
    <location>
        <begin position="55"/>
        <end position="136"/>
    </location>
</feature>
<protein>
    <recommendedName>
        <fullName evidence="1">DDE-1 domain-containing protein</fullName>
    </recommendedName>
</protein>
<sequence>MKKLKIQDNLKDRIWNVDKTGLMYVAKRKQSGCRNREEICIHQDVHRTWRNHDLVSCICANGTWILPFIIFKGSRWNEAYKKDCLPNTQVHLSDRGWITKELFLLWFQFFLDSTGGSPKPMLLLMDSQGVHITPQVIELAKVVKVAIIN</sequence>
<name>A0ABQ9GJY8_9NEOP</name>
<evidence type="ECO:0000259" key="1">
    <source>
        <dbReference type="Pfam" id="PF03184"/>
    </source>
</evidence>